<dbReference type="PANTHER" id="PTHR23517">
    <property type="entry name" value="RESISTANCE PROTEIN MDTM, PUTATIVE-RELATED-RELATED"/>
    <property type="match status" value="1"/>
</dbReference>
<organism evidence="9">
    <name type="scientific">marine sediment metagenome</name>
    <dbReference type="NCBI Taxonomy" id="412755"/>
    <lineage>
        <taxon>unclassified sequences</taxon>
        <taxon>metagenomes</taxon>
        <taxon>ecological metagenomes</taxon>
    </lineage>
</organism>
<dbReference type="InterPro" id="IPR011701">
    <property type="entry name" value="MFS"/>
</dbReference>
<keyword evidence="4 7" id="KW-0812">Transmembrane</keyword>
<evidence type="ECO:0000256" key="5">
    <source>
        <dbReference type="ARBA" id="ARBA00022989"/>
    </source>
</evidence>
<dbReference type="SUPFAM" id="SSF103473">
    <property type="entry name" value="MFS general substrate transporter"/>
    <property type="match status" value="1"/>
</dbReference>
<evidence type="ECO:0000256" key="3">
    <source>
        <dbReference type="ARBA" id="ARBA00022475"/>
    </source>
</evidence>
<comment type="caution">
    <text evidence="9">The sequence shown here is derived from an EMBL/GenBank/DDBJ whole genome shotgun (WGS) entry which is preliminary data.</text>
</comment>
<evidence type="ECO:0000259" key="8">
    <source>
        <dbReference type="PROSITE" id="PS50850"/>
    </source>
</evidence>
<feature type="transmembrane region" description="Helical" evidence="7">
    <location>
        <begin position="93"/>
        <end position="114"/>
    </location>
</feature>
<keyword evidence="2" id="KW-0813">Transport</keyword>
<dbReference type="Gene3D" id="1.20.1250.20">
    <property type="entry name" value="MFS general substrate transporter like domains"/>
    <property type="match status" value="1"/>
</dbReference>
<feature type="transmembrane region" description="Helical" evidence="7">
    <location>
        <begin position="120"/>
        <end position="140"/>
    </location>
</feature>
<dbReference type="InterPro" id="IPR020846">
    <property type="entry name" value="MFS_dom"/>
</dbReference>
<evidence type="ECO:0000313" key="9">
    <source>
        <dbReference type="EMBL" id="GAG86264.1"/>
    </source>
</evidence>
<dbReference type="InterPro" id="IPR050171">
    <property type="entry name" value="MFS_Transporters"/>
</dbReference>
<dbReference type="PROSITE" id="PS50850">
    <property type="entry name" value="MFS"/>
    <property type="match status" value="1"/>
</dbReference>
<dbReference type="GO" id="GO:0005886">
    <property type="term" value="C:plasma membrane"/>
    <property type="evidence" value="ECO:0007669"/>
    <property type="project" value="UniProtKB-SubCell"/>
</dbReference>
<evidence type="ECO:0000256" key="6">
    <source>
        <dbReference type="ARBA" id="ARBA00023136"/>
    </source>
</evidence>
<sequence>MVGILTGISMGMINFLPLISTALASKYGFKKLLLFSYATLAVGYIVLGFGYSLALIFLAVIIMSTGSGFEKALIAASISHSSDEKNRDYAFNIYYWVINFGAFFIPLSLTFLFVPAEYGGVFFLMALFIICSFLIIFLSYKNPIKPDPSISALKAVKGLKVIFKDPKFAYVLIIFSGCWFMLYMRKPFMPIFMTDYRILSAWFIPILAALNPGTIITLGQVWAYIIKDCNIDSLKMLIAGVIIVTLGFLIAGLSMNPVLFIVGIIILSFGEMISYPAFLSYVSKIPPKDKCSIYM</sequence>
<feature type="transmembrane region" description="Helical" evidence="7">
    <location>
        <begin position="259"/>
        <end position="282"/>
    </location>
</feature>
<dbReference type="GO" id="GO:0022857">
    <property type="term" value="F:transmembrane transporter activity"/>
    <property type="evidence" value="ECO:0007669"/>
    <property type="project" value="InterPro"/>
</dbReference>
<feature type="transmembrane region" description="Helical" evidence="7">
    <location>
        <begin position="236"/>
        <end position="253"/>
    </location>
</feature>
<feature type="transmembrane region" description="Helical" evidence="7">
    <location>
        <begin position="34"/>
        <end position="62"/>
    </location>
</feature>
<dbReference type="InterPro" id="IPR036259">
    <property type="entry name" value="MFS_trans_sf"/>
</dbReference>
<dbReference type="PANTHER" id="PTHR23517:SF3">
    <property type="entry name" value="INTEGRAL MEMBRANE TRANSPORT PROTEIN"/>
    <property type="match status" value="1"/>
</dbReference>
<dbReference type="AlphaFoldDB" id="X1ATN5"/>
<name>X1ATN5_9ZZZZ</name>
<gene>
    <name evidence="9" type="ORF">S01H4_24521</name>
</gene>
<evidence type="ECO:0000256" key="1">
    <source>
        <dbReference type="ARBA" id="ARBA00004651"/>
    </source>
</evidence>
<evidence type="ECO:0000256" key="2">
    <source>
        <dbReference type="ARBA" id="ARBA00022448"/>
    </source>
</evidence>
<keyword evidence="3" id="KW-1003">Cell membrane</keyword>
<evidence type="ECO:0000256" key="4">
    <source>
        <dbReference type="ARBA" id="ARBA00022692"/>
    </source>
</evidence>
<keyword evidence="5 7" id="KW-1133">Transmembrane helix</keyword>
<accession>X1ATN5</accession>
<evidence type="ECO:0000256" key="7">
    <source>
        <dbReference type="SAM" id="Phobius"/>
    </source>
</evidence>
<reference evidence="9" key="1">
    <citation type="journal article" date="2014" name="Front. Microbiol.">
        <title>High frequency of phylogenetically diverse reductive dehalogenase-homologous genes in deep subseafloor sedimentary metagenomes.</title>
        <authorList>
            <person name="Kawai M."/>
            <person name="Futagami T."/>
            <person name="Toyoda A."/>
            <person name="Takaki Y."/>
            <person name="Nishi S."/>
            <person name="Hori S."/>
            <person name="Arai W."/>
            <person name="Tsubouchi T."/>
            <person name="Morono Y."/>
            <person name="Uchiyama I."/>
            <person name="Ito T."/>
            <person name="Fujiyama A."/>
            <person name="Inagaki F."/>
            <person name="Takami H."/>
        </authorList>
    </citation>
    <scope>NUCLEOTIDE SEQUENCE</scope>
    <source>
        <strain evidence="9">Expedition CK06-06</strain>
    </source>
</reference>
<feature type="transmembrane region" description="Helical" evidence="7">
    <location>
        <begin position="202"/>
        <end position="224"/>
    </location>
</feature>
<feature type="non-terminal residue" evidence="9">
    <location>
        <position position="295"/>
    </location>
</feature>
<comment type="subcellular location">
    <subcellularLocation>
        <location evidence="1">Cell membrane</location>
        <topology evidence="1">Multi-pass membrane protein</topology>
    </subcellularLocation>
</comment>
<dbReference type="EMBL" id="BART01011529">
    <property type="protein sequence ID" value="GAG86264.1"/>
    <property type="molecule type" value="Genomic_DNA"/>
</dbReference>
<dbReference type="Pfam" id="PF07690">
    <property type="entry name" value="MFS_1"/>
    <property type="match status" value="1"/>
</dbReference>
<protein>
    <recommendedName>
        <fullName evidence="8">Major facilitator superfamily (MFS) profile domain-containing protein</fullName>
    </recommendedName>
</protein>
<proteinExistence type="predicted"/>
<feature type="transmembrane region" description="Helical" evidence="7">
    <location>
        <begin position="161"/>
        <end position="182"/>
    </location>
</feature>
<feature type="domain" description="Major facilitator superfamily (MFS) profile" evidence="8">
    <location>
        <begin position="1"/>
        <end position="144"/>
    </location>
</feature>
<keyword evidence="6 7" id="KW-0472">Membrane</keyword>